<organism evidence="1">
    <name type="scientific">Salix viminalis</name>
    <name type="common">Common osier</name>
    <name type="synonym">Basket willow</name>
    <dbReference type="NCBI Taxonomy" id="40686"/>
    <lineage>
        <taxon>Eukaryota</taxon>
        <taxon>Viridiplantae</taxon>
        <taxon>Streptophyta</taxon>
        <taxon>Embryophyta</taxon>
        <taxon>Tracheophyta</taxon>
        <taxon>Spermatophyta</taxon>
        <taxon>Magnoliopsida</taxon>
        <taxon>eudicotyledons</taxon>
        <taxon>Gunneridae</taxon>
        <taxon>Pentapetalae</taxon>
        <taxon>rosids</taxon>
        <taxon>fabids</taxon>
        <taxon>Malpighiales</taxon>
        <taxon>Salicaceae</taxon>
        <taxon>Saliceae</taxon>
        <taxon>Salix</taxon>
    </lineage>
</organism>
<protein>
    <submittedName>
        <fullName evidence="1">Uncharacterized protein</fullName>
    </submittedName>
</protein>
<dbReference type="AlphaFoldDB" id="A0A6N2MNE8"/>
<evidence type="ECO:0000313" key="1">
    <source>
        <dbReference type="EMBL" id="VFU54481.1"/>
    </source>
</evidence>
<proteinExistence type="predicted"/>
<name>A0A6N2MNE8_SALVM</name>
<reference evidence="1" key="1">
    <citation type="submission" date="2019-03" db="EMBL/GenBank/DDBJ databases">
        <authorList>
            <person name="Mank J."/>
            <person name="Almeida P."/>
        </authorList>
    </citation>
    <scope>NUCLEOTIDE SEQUENCE</scope>
    <source>
        <strain evidence="1">78183</strain>
    </source>
</reference>
<dbReference type="EMBL" id="CAADRP010001841">
    <property type="protein sequence ID" value="VFU54481.1"/>
    <property type="molecule type" value="Genomic_DNA"/>
</dbReference>
<accession>A0A6N2MNE8</accession>
<gene>
    <name evidence="1" type="ORF">SVIM_LOCUS381194</name>
</gene>
<sequence>MGVRRDSFAKLDDGINRLLELKLIAGGNVEVLPPLGRLPNLEILRLEGVGVRSLDAGFLGIEVENANINEGEIARVTAFPKLKTLVIENLAKVEEWDGIERRVEKRMPTQLQCSLCHNFNS</sequence>